<dbReference type="InterPro" id="IPR041330">
    <property type="entry name" value="KN17_SH3"/>
</dbReference>
<dbReference type="EMBL" id="JAGKQM010000008">
    <property type="protein sequence ID" value="KAH0913822.1"/>
    <property type="molecule type" value="Genomic_DNA"/>
</dbReference>
<evidence type="ECO:0000256" key="2">
    <source>
        <dbReference type="SAM" id="MobiDB-lite"/>
    </source>
</evidence>
<dbReference type="Proteomes" id="UP000824890">
    <property type="component" value="Unassembled WGS sequence"/>
</dbReference>
<dbReference type="Gene3D" id="2.30.30.140">
    <property type="match status" value="1"/>
</dbReference>
<dbReference type="Pfam" id="PF10357">
    <property type="entry name" value="WH_KIN17"/>
    <property type="match status" value="1"/>
</dbReference>
<dbReference type="Gene3D" id="1.10.10.2030">
    <property type="entry name" value="DNA/RNA-binding protein Kin17, conserved domain"/>
    <property type="match status" value="1"/>
</dbReference>
<dbReference type="InterPro" id="IPR056767">
    <property type="entry name" value="C2H2-Znf_KIN17"/>
</dbReference>
<dbReference type="InterPro" id="IPR038254">
    <property type="entry name" value="KIN17_WH-like_sf"/>
</dbReference>
<proteinExistence type="inferred from homology"/>
<name>A0ABQ8CAQ5_BRANA</name>
<reference evidence="4 5" key="1">
    <citation type="submission" date="2021-05" db="EMBL/GenBank/DDBJ databases">
        <title>Genome Assembly of Synthetic Allotetraploid Brassica napus Reveals Homoeologous Exchanges between Subgenomes.</title>
        <authorList>
            <person name="Davis J.T."/>
        </authorList>
    </citation>
    <scope>NUCLEOTIDE SEQUENCE [LARGE SCALE GENOMIC DNA]</scope>
    <source>
        <strain evidence="5">cv. Da-Ae</strain>
        <tissue evidence="4">Seedling</tissue>
    </source>
</reference>
<dbReference type="InterPro" id="IPR037321">
    <property type="entry name" value="KIN17-like"/>
</dbReference>
<dbReference type="InterPro" id="IPR014722">
    <property type="entry name" value="Rib_uL2_dom2"/>
</dbReference>
<accession>A0ABQ8CAQ5</accession>
<dbReference type="PANTHER" id="PTHR12805">
    <property type="entry name" value="KIN17 KIN, ANTIGENIC DETERMINANT OF RECA PROTEIN HOMOLOG"/>
    <property type="match status" value="1"/>
</dbReference>
<dbReference type="Pfam" id="PF25092">
    <property type="entry name" value="SH3_KIN17_C"/>
    <property type="match status" value="1"/>
</dbReference>
<evidence type="ECO:0000259" key="3">
    <source>
        <dbReference type="SMART" id="SM01253"/>
    </source>
</evidence>
<dbReference type="CDD" id="cd13155">
    <property type="entry name" value="KOW_KIN17"/>
    <property type="match status" value="1"/>
</dbReference>
<feature type="region of interest" description="Disordered" evidence="2">
    <location>
        <begin position="161"/>
        <end position="193"/>
    </location>
</feature>
<dbReference type="InterPro" id="IPR019447">
    <property type="entry name" value="DNA/RNA-bd_Kin17_WH-like_dom"/>
</dbReference>
<gene>
    <name evidence="4" type="ORF">HID58_028268</name>
</gene>
<dbReference type="Gene3D" id="2.30.30.30">
    <property type="match status" value="1"/>
</dbReference>
<dbReference type="PANTHER" id="PTHR12805:SF0">
    <property type="entry name" value="DNA_RNA-BINDING PROTEIN KIN17"/>
    <property type="match status" value="1"/>
</dbReference>
<dbReference type="SMART" id="SM01253">
    <property type="entry name" value="Kin17_mid"/>
    <property type="match status" value="1"/>
</dbReference>
<feature type="domain" description="DNA/RNA-binding protein Kin17 WH-like" evidence="3">
    <location>
        <begin position="52"/>
        <end position="178"/>
    </location>
</feature>
<dbReference type="SUPFAM" id="SSF57667">
    <property type="entry name" value="beta-beta-alpha zinc fingers"/>
    <property type="match status" value="1"/>
</dbReference>
<comment type="similarity">
    <text evidence="1">Belongs to the KIN17 family.</text>
</comment>
<dbReference type="Pfam" id="PF25095">
    <property type="entry name" value="C2H2-zf_KIN17"/>
    <property type="match status" value="1"/>
</dbReference>
<evidence type="ECO:0000313" key="5">
    <source>
        <dbReference type="Proteomes" id="UP000824890"/>
    </source>
</evidence>
<dbReference type="InterPro" id="IPR041995">
    <property type="entry name" value="KOW_KIN17"/>
</dbReference>
<dbReference type="Pfam" id="PF18131">
    <property type="entry name" value="KN17_SH3"/>
    <property type="match status" value="1"/>
</dbReference>
<evidence type="ECO:0000256" key="1">
    <source>
        <dbReference type="ARBA" id="ARBA00008517"/>
    </source>
</evidence>
<feature type="region of interest" description="Disordered" evidence="2">
    <location>
        <begin position="220"/>
        <end position="247"/>
    </location>
</feature>
<keyword evidence="5" id="KW-1185">Reference proteome</keyword>
<comment type="caution">
    <text evidence="4">The sequence shown here is derived from an EMBL/GenBank/DDBJ whole genome shotgun (WGS) entry which is preliminary data.</text>
</comment>
<evidence type="ECO:0000313" key="4">
    <source>
        <dbReference type="EMBL" id="KAH0913822.1"/>
    </source>
</evidence>
<dbReference type="InterPro" id="IPR036236">
    <property type="entry name" value="Znf_C2H2_sf"/>
</dbReference>
<sequence length="545" mass="62626">MGKNDFLTPKAIANRMKAKGLQKLRWYCQMCQKQCRDENGFKCHCMSESHQRQMQVFGQNQRRVLQGYSEEFEKTFLDLMRRSHRFSRIAATVVYNEYINDRHHVHMNSTEWATLTEFIKYLGKTGKCKVEETPKGWFITYIDRDSETIFKERLKNKRVKSDLAEEEKQEREIQKQIERAKEGEGEGEEKKKGEDFGLKSGVVKVGFSLGGGAKQVVTTGESSKRVFEEEENERDEKKRKKGGDLEKERRSALDELMKEEERKKERMNRKPYWLFQGIVKGVVRKVIDDYVGEIEMIDSKHVLRVDQEELETVIPQIGGLVKIVNGAYRGSVAKLLGVDTEKFCAKVQIEKGVYEGRVIKSIEYEDICKLAYFMVPCVSTLNPFFVSATKRTGLHLRGFKMMGLTAIMIPDGLRVTEGTADKILFHDMFLTGLSLIFIGLLNVIVPTNDDDDGHEEAVVDDHRNDVREDSKGDAKEDECQVVCPTLTLTSSLRKVDSNKKEKEKKKVQWVDLMGIKELAEIREFETSGEDDIDSDGEKNCVCVIL</sequence>
<organism evidence="4 5">
    <name type="scientific">Brassica napus</name>
    <name type="common">Rape</name>
    <dbReference type="NCBI Taxonomy" id="3708"/>
    <lineage>
        <taxon>Eukaryota</taxon>
        <taxon>Viridiplantae</taxon>
        <taxon>Streptophyta</taxon>
        <taxon>Embryophyta</taxon>
        <taxon>Tracheophyta</taxon>
        <taxon>Spermatophyta</taxon>
        <taxon>Magnoliopsida</taxon>
        <taxon>eudicotyledons</taxon>
        <taxon>Gunneridae</taxon>
        <taxon>Pentapetalae</taxon>
        <taxon>rosids</taxon>
        <taxon>malvids</taxon>
        <taxon>Brassicales</taxon>
        <taxon>Brassicaceae</taxon>
        <taxon>Brassiceae</taxon>
        <taxon>Brassica</taxon>
    </lineage>
</organism>
<protein>
    <recommendedName>
        <fullName evidence="3">DNA/RNA-binding protein Kin17 WH-like domain-containing protein</fullName>
    </recommendedName>
</protein>